<accession>A0A964T8R3</accession>
<dbReference type="OrthoDB" id="9777859at2"/>
<sequence>MQTGITGALVSPTFPAGWTAGGLPVGLQVIGRHLGDPLVLKASACVERARPWQGRRPPVLDS</sequence>
<dbReference type="RefSeq" id="WP_161141779.1">
    <property type="nucleotide sequence ID" value="NZ_SPKJ01000074.1"/>
</dbReference>
<dbReference type="AlphaFoldDB" id="A0A964T8R3"/>
<name>A0A964T8R3_9HYPH</name>
<protein>
    <recommendedName>
        <fullName evidence="3">Amidase domain-containing protein</fullName>
    </recommendedName>
</protein>
<dbReference type="SUPFAM" id="SSF75304">
    <property type="entry name" value="Amidase signature (AS) enzymes"/>
    <property type="match status" value="1"/>
</dbReference>
<dbReference type="Proteomes" id="UP000773614">
    <property type="component" value="Unassembled WGS sequence"/>
</dbReference>
<evidence type="ECO:0000313" key="2">
    <source>
        <dbReference type="Proteomes" id="UP000773614"/>
    </source>
</evidence>
<evidence type="ECO:0000313" key="1">
    <source>
        <dbReference type="EMBL" id="MYZ49437.1"/>
    </source>
</evidence>
<organism evidence="1 2">
    <name type="scientific">Propylenella binzhouense</name>
    <dbReference type="NCBI Taxonomy" id="2555902"/>
    <lineage>
        <taxon>Bacteria</taxon>
        <taxon>Pseudomonadati</taxon>
        <taxon>Pseudomonadota</taxon>
        <taxon>Alphaproteobacteria</taxon>
        <taxon>Hyphomicrobiales</taxon>
        <taxon>Propylenellaceae</taxon>
        <taxon>Propylenella</taxon>
    </lineage>
</organism>
<comment type="caution">
    <text evidence="1">The sequence shown here is derived from an EMBL/GenBank/DDBJ whole genome shotgun (WGS) entry which is preliminary data.</text>
</comment>
<proteinExistence type="predicted"/>
<gene>
    <name evidence="1" type="ORF">E4O86_17140</name>
</gene>
<dbReference type="EMBL" id="SPKJ01000074">
    <property type="protein sequence ID" value="MYZ49437.1"/>
    <property type="molecule type" value="Genomic_DNA"/>
</dbReference>
<keyword evidence="2" id="KW-1185">Reference proteome</keyword>
<dbReference type="InterPro" id="IPR036928">
    <property type="entry name" value="AS_sf"/>
</dbReference>
<evidence type="ECO:0008006" key="3">
    <source>
        <dbReference type="Google" id="ProtNLM"/>
    </source>
</evidence>
<reference evidence="1" key="1">
    <citation type="submission" date="2019-03" db="EMBL/GenBank/DDBJ databases">
        <title>Afifella sp. nov., isolated from activated sludge.</title>
        <authorList>
            <person name="Li Q."/>
            <person name="Liu Y."/>
        </authorList>
    </citation>
    <scope>NUCLEOTIDE SEQUENCE</scope>
    <source>
        <strain evidence="1">L72</strain>
    </source>
</reference>
<dbReference type="Gene3D" id="3.90.1300.10">
    <property type="entry name" value="Amidase signature (AS) domain"/>
    <property type="match status" value="1"/>
</dbReference>